<keyword evidence="6 7" id="KW-0472">Membrane</keyword>
<sequence length="708" mass="79195">MNDSVFDYINKKLNFSLGKKVPQILQAESSECGLACLAMVCGYYGFDVDLLNLRQKFGVSTQGATLNLLVKVASEVQLKTRSLSLDINEVKQLKTPCILHWNMNHFVVLVAVKKSSFIIHDPAFGRRVIGLQELSGSFTGVALELWPDSHFERKTLRSRVKILDLLRNVNGLKGALLKIFSLSIIIESVNLLLPVGTQLVMDHVIQAKDQSLLVVICIGLLFFLVFRSFVSIIRAWVSLVIGTHIDIQWKSSLFDHLMKLPLAFFEKRNLGDIQSRFSSLEVIRRTFTNGIISGLIDCIMTVGLITMMVLYGGWLLWVVLGFTLCYALLRISTYGYYRKVSEEQIVKSAKSGSHFMETLYGISTIKALGVYKKRANFWLNLNIDTANSSIKQTRFDMLFGGINSFLAMIDQIAILWLGALMVIDNKMSLGMFMAFNAYRGQFSERAASLIDLAISLKMLSLHNDRISDIVFTDTEEELPEYQLFPPSTPVSFEVKNLCYRYDELSKPIFDDINIHVSPGESIAIVGPSGVGKTTLLKVMCGLLVPSRGEVLIDKIDIYKAGINNYRNAISCVLQEDKLFSGSIAENISGFDSDMNKDLLVACAMYSNIHNEIMQLPMGYETLVGELGGGFSGGQKQRLFIARALYRKPNIIFMDEATSHLDLENEAFINHSLSQLQVSRIIVAHRPSTIKSVDRIIALGGEMPDDEKV</sequence>
<keyword evidence="2 7" id="KW-0812">Transmembrane</keyword>
<dbReference type="GO" id="GO:0034040">
    <property type="term" value="F:ATPase-coupled lipid transmembrane transporter activity"/>
    <property type="evidence" value="ECO:0007669"/>
    <property type="project" value="TreeGrafter"/>
</dbReference>
<dbReference type="CDD" id="cd02419">
    <property type="entry name" value="Peptidase_C39C"/>
    <property type="match status" value="1"/>
</dbReference>
<dbReference type="InterPro" id="IPR005074">
    <property type="entry name" value="Peptidase_C39"/>
</dbReference>
<dbReference type="Pfam" id="PF00005">
    <property type="entry name" value="ABC_tran"/>
    <property type="match status" value="1"/>
</dbReference>
<evidence type="ECO:0000259" key="9">
    <source>
        <dbReference type="PROSITE" id="PS50929"/>
    </source>
</evidence>
<evidence type="ECO:0000256" key="2">
    <source>
        <dbReference type="ARBA" id="ARBA00022692"/>
    </source>
</evidence>
<keyword evidence="3" id="KW-0547">Nucleotide-binding</keyword>
<accession>A0AA93BVP1</accession>
<dbReference type="InterPro" id="IPR017871">
    <property type="entry name" value="ABC_transporter-like_CS"/>
</dbReference>
<proteinExistence type="predicted"/>
<dbReference type="GO" id="GO:0006508">
    <property type="term" value="P:proteolysis"/>
    <property type="evidence" value="ECO:0007669"/>
    <property type="project" value="InterPro"/>
</dbReference>
<dbReference type="InterPro" id="IPR036640">
    <property type="entry name" value="ABC1_TM_sf"/>
</dbReference>
<dbReference type="SMART" id="SM00382">
    <property type="entry name" value="AAA"/>
    <property type="match status" value="1"/>
</dbReference>
<organism evidence="11 12">
    <name type="scientific">Serratia inhibens</name>
    <dbReference type="NCBI Taxonomy" id="2338073"/>
    <lineage>
        <taxon>Bacteria</taxon>
        <taxon>Pseudomonadati</taxon>
        <taxon>Pseudomonadota</taxon>
        <taxon>Gammaproteobacteria</taxon>
        <taxon>Enterobacterales</taxon>
        <taxon>Yersiniaceae</taxon>
        <taxon>Serratia</taxon>
    </lineage>
</organism>
<dbReference type="InterPro" id="IPR027417">
    <property type="entry name" value="P-loop_NTPase"/>
</dbReference>
<dbReference type="PROSITE" id="PS50990">
    <property type="entry name" value="PEPTIDASE_C39"/>
    <property type="match status" value="1"/>
</dbReference>
<feature type="transmembrane region" description="Helical" evidence="7">
    <location>
        <begin position="175"/>
        <end position="193"/>
    </location>
</feature>
<dbReference type="Gene3D" id="3.40.50.300">
    <property type="entry name" value="P-loop containing nucleotide triphosphate hydrolases"/>
    <property type="match status" value="1"/>
</dbReference>
<dbReference type="Proteomes" id="UP000284338">
    <property type="component" value="Unassembled WGS sequence"/>
</dbReference>
<evidence type="ECO:0000313" key="11">
    <source>
        <dbReference type="EMBL" id="RJF55023.1"/>
    </source>
</evidence>
<feature type="domain" description="ABC transporter" evidence="8">
    <location>
        <begin position="492"/>
        <end position="708"/>
    </location>
</feature>
<dbReference type="PROSITE" id="PS50929">
    <property type="entry name" value="ABC_TM1F"/>
    <property type="match status" value="1"/>
</dbReference>
<dbReference type="InterPro" id="IPR033838">
    <property type="entry name" value="CvaB_peptidase"/>
</dbReference>
<dbReference type="PANTHER" id="PTHR24221">
    <property type="entry name" value="ATP-BINDING CASSETTE SUB-FAMILY B"/>
    <property type="match status" value="1"/>
</dbReference>
<dbReference type="InterPro" id="IPR039421">
    <property type="entry name" value="Type_1_exporter"/>
</dbReference>
<dbReference type="CDD" id="cd18567">
    <property type="entry name" value="ABC_6TM_CvaB_RaxB_like"/>
    <property type="match status" value="1"/>
</dbReference>
<feature type="transmembrane region" description="Helical" evidence="7">
    <location>
        <begin position="311"/>
        <end position="329"/>
    </location>
</feature>
<dbReference type="GO" id="GO:0016887">
    <property type="term" value="F:ATP hydrolysis activity"/>
    <property type="evidence" value="ECO:0007669"/>
    <property type="project" value="InterPro"/>
</dbReference>
<dbReference type="RefSeq" id="WP_119804691.1">
    <property type="nucleotide sequence ID" value="NZ_QYYG01000004.1"/>
</dbReference>
<dbReference type="PROSITE" id="PS50893">
    <property type="entry name" value="ABC_TRANSPORTER_2"/>
    <property type="match status" value="1"/>
</dbReference>
<feature type="domain" description="Peptidase C39" evidence="10">
    <location>
        <begin position="26"/>
        <end position="145"/>
    </location>
</feature>
<dbReference type="Pfam" id="PF03412">
    <property type="entry name" value="Peptidase_C39"/>
    <property type="match status" value="1"/>
</dbReference>
<dbReference type="AlphaFoldDB" id="A0AA93BVP1"/>
<dbReference type="GO" id="GO:0140359">
    <property type="term" value="F:ABC-type transporter activity"/>
    <property type="evidence" value="ECO:0007669"/>
    <property type="project" value="InterPro"/>
</dbReference>
<dbReference type="PROSITE" id="PS00211">
    <property type="entry name" value="ABC_TRANSPORTER_1"/>
    <property type="match status" value="1"/>
</dbReference>
<keyword evidence="12" id="KW-1185">Reference proteome</keyword>
<evidence type="ECO:0000256" key="1">
    <source>
        <dbReference type="ARBA" id="ARBA00004651"/>
    </source>
</evidence>
<dbReference type="EMBL" id="QYYG01000004">
    <property type="protein sequence ID" value="RJF55023.1"/>
    <property type="molecule type" value="Genomic_DNA"/>
</dbReference>
<feature type="transmembrane region" description="Helical" evidence="7">
    <location>
        <begin position="286"/>
        <end position="305"/>
    </location>
</feature>
<keyword evidence="4" id="KW-0067">ATP-binding</keyword>
<reference evidence="11 12" key="1">
    <citation type="submission" date="2018-09" db="EMBL/GenBank/DDBJ databases">
        <title>Draft genome of a novel serratia sp. strain with antifungal activity.</title>
        <authorList>
            <person name="Dichmann S.I."/>
            <person name="Park B.P."/>
            <person name="Pathiraja D."/>
            <person name="Choi I.-G."/>
            <person name="Stougaard P."/>
            <person name="Hennessy R.C."/>
        </authorList>
    </citation>
    <scope>NUCLEOTIDE SEQUENCE [LARGE SCALE GENOMIC DNA]</scope>
    <source>
        <strain evidence="11 12">S40</strain>
    </source>
</reference>
<dbReference type="GO" id="GO:0005524">
    <property type="term" value="F:ATP binding"/>
    <property type="evidence" value="ECO:0007669"/>
    <property type="project" value="UniProtKB-KW"/>
</dbReference>
<dbReference type="GO" id="GO:0008234">
    <property type="term" value="F:cysteine-type peptidase activity"/>
    <property type="evidence" value="ECO:0007669"/>
    <property type="project" value="InterPro"/>
</dbReference>
<dbReference type="Gene3D" id="3.90.70.10">
    <property type="entry name" value="Cysteine proteinases"/>
    <property type="match status" value="1"/>
</dbReference>
<evidence type="ECO:0000259" key="10">
    <source>
        <dbReference type="PROSITE" id="PS50990"/>
    </source>
</evidence>
<dbReference type="InterPro" id="IPR003593">
    <property type="entry name" value="AAA+_ATPase"/>
</dbReference>
<dbReference type="PANTHER" id="PTHR24221:SF606">
    <property type="entry name" value="COLICIN V SECRETION-PROCESSING ATP-BINDING PROTEIN"/>
    <property type="match status" value="1"/>
</dbReference>
<evidence type="ECO:0000256" key="4">
    <source>
        <dbReference type="ARBA" id="ARBA00022840"/>
    </source>
</evidence>
<dbReference type="InterPro" id="IPR003439">
    <property type="entry name" value="ABC_transporter-like_ATP-bd"/>
</dbReference>
<evidence type="ECO:0000256" key="6">
    <source>
        <dbReference type="ARBA" id="ARBA00023136"/>
    </source>
</evidence>
<dbReference type="GO" id="GO:0005886">
    <property type="term" value="C:plasma membrane"/>
    <property type="evidence" value="ECO:0007669"/>
    <property type="project" value="UniProtKB-SubCell"/>
</dbReference>
<evidence type="ECO:0000256" key="3">
    <source>
        <dbReference type="ARBA" id="ARBA00022741"/>
    </source>
</evidence>
<dbReference type="SUPFAM" id="SSF90123">
    <property type="entry name" value="ABC transporter transmembrane region"/>
    <property type="match status" value="1"/>
</dbReference>
<protein>
    <submittedName>
        <fullName evidence="11">Peptidase domain-containing ABC transporter</fullName>
    </submittedName>
</protein>
<evidence type="ECO:0000256" key="5">
    <source>
        <dbReference type="ARBA" id="ARBA00022989"/>
    </source>
</evidence>
<comment type="subcellular location">
    <subcellularLocation>
        <location evidence="1">Cell membrane</location>
        <topology evidence="1">Multi-pass membrane protein</topology>
    </subcellularLocation>
</comment>
<comment type="caution">
    <text evidence="11">The sequence shown here is derived from an EMBL/GenBank/DDBJ whole genome shotgun (WGS) entry which is preliminary data.</text>
</comment>
<dbReference type="Pfam" id="PF00664">
    <property type="entry name" value="ABC_membrane"/>
    <property type="match status" value="1"/>
</dbReference>
<evidence type="ECO:0000256" key="7">
    <source>
        <dbReference type="SAM" id="Phobius"/>
    </source>
</evidence>
<feature type="domain" description="ABC transmembrane type-1" evidence="9">
    <location>
        <begin position="179"/>
        <end position="458"/>
    </location>
</feature>
<name>A0AA93BVP1_9GAMM</name>
<dbReference type="Gene3D" id="1.20.1560.10">
    <property type="entry name" value="ABC transporter type 1, transmembrane domain"/>
    <property type="match status" value="1"/>
</dbReference>
<dbReference type="InterPro" id="IPR011527">
    <property type="entry name" value="ABC1_TM_dom"/>
</dbReference>
<evidence type="ECO:0000259" key="8">
    <source>
        <dbReference type="PROSITE" id="PS50893"/>
    </source>
</evidence>
<feature type="transmembrane region" description="Helical" evidence="7">
    <location>
        <begin position="398"/>
        <end position="423"/>
    </location>
</feature>
<keyword evidence="5 7" id="KW-1133">Transmembrane helix</keyword>
<evidence type="ECO:0000313" key="12">
    <source>
        <dbReference type="Proteomes" id="UP000284338"/>
    </source>
</evidence>
<feature type="transmembrane region" description="Helical" evidence="7">
    <location>
        <begin position="213"/>
        <end position="237"/>
    </location>
</feature>
<gene>
    <name evidence="11" type="ORF">D4100_15305</name>
</gene>
<dbReference type="SUPFAM" id="SSF52540">
    <property type="entry name" value="P-loop containing nucleoside triphosphate hydrolases"/>
    <property type="match status" value="1"/>
</dbReference>